<dbReference type="Gene3D" id="3.30.300.20">
    <property type="match status" value="1"/>
</dbReference>
<evidence type="ECO:0000256" key="1">
    <source>
        <dbReference type="ARBA" id="ARBA00008279"/>
    </source>
</evidence>
<dbReference type="FunFam" id="3.40.50.300:FF:000040">
    <property type="entry name" value="GTPase Der"/>
    <property type="match status" value="1"/>
</dbReference>
<reference evidence="13 14" key="1">
    <citation type="submission" date="2018-01" db="EMBL/GenBank/DDBJ databases">
        <authorList>
            <person name="Gaut B.S."/>
            <person name="Morton B.R."/>
            <person name="Clegg M.T."/>
            <person name="Duvall M.R."/>
        </authorList>
    </citation>
    <scope>NUCLEOTIDE SEQUENCE [LARGE SCALE GENOMIC DNA]</scope>
    <source>
        <strain evidence="13">GP69</strain>
    </source>
</reference>
<dbReference type="GO" id="GO:0043022">
    <property type="term" value="F:ribosome binding"/>
    <property type="evidence" value="ECO:0007669"/>
    <property type="project" value="TreeGrafter"/>
</dbReference>
<accession>A0A2K4ZDN5</accession>
<dbReference type="SUPFAM" id="SSF52540">
    <property type="entry name" value="P-loop containing nucleoside triphosphate hydrolases"/>
    <property type="match status" value="2"/>
</dbReference>
<dbReference type="PROSITE" id="PS51712">
    <property type="entry name" value="G_ENGA"/>
    <property type="match status" value="2"/>
</dbReference>
<dbReference type="Gene3D" id="3.40.50.300">
    <property type="entry name" value="P-loop containing nucleotide triphosphate hydrolases"/>
    <property type="match status" value="2"/>
</dbReference>
<evidence type="ECO:0000256" key="4">
    <source>
        <dbReference type="ARBA" id="ARBA00022737"/>
    </source>
</evidence>
<keyword evidence="6 9" id="KW-0342">GTP-binding</keyword>
<dbReference type="FunFam" id="3.40.50.300:FF:000057">
    <property type="entry name" value="GTPase Der"/>
    <property type="match status" value="1"/>
</dbReference>
<evidence type="ECO:0000256" key="9">
    <source>
        <dbReference type="HAMAP-Rule" id="MF_00195"/>
    </source>
</evidence>
<evidence type="ECO:0000313" key="14">
    <source>
        <dbReference type="Proteomes" id="UP000236311"/>
    </source>
</evidence>
<evidence type="ECO:0000256" key="2">
    <source>
        <dbReference type="ARBA" id="ARBA00020953"/>
    </source>
</evidence>
<dbReference type="HAMAP" id="MF_00195">
    <property type="entry name" value="GTPase_Der"/>
    <property type="match status" value="1"/>
</dbReference>
<evidence type="ECO:0000259" key="12">
    <source>
        <dbReference type="PROSITE" id="PS51712"/>
    </source>
</evidence>
<feature type="binding site" evidence="9">
    <location>
        <begin position="124"/>
        <end position="127"/>
    </location>
    <ligand>
        <name>GTP</name>
        <dbReference type="ChEBI" id="CHEBI:37565"/>
        <label>1</label>
    </ligand>
</feature>
<dbReference type="Pfam" id="PF01926">
    <property type="entry name" value="MMR_HSR1"/>
    <property type="match status" value="2"/>
</dbReference>
<dbReference type="PIRSF" id="PIRSF006485">
    <property type="entry name" value="GTP-binding_EngA"/>
    <property type="match status" value="1"/>
</dbReference>
<feature type="binding site" evidence="9">
    <location>
        <begin position="188"/>
        <end position="195"/>
    </location>
    <ligand>
        <name>GTP</name>
        <dbReference type="ChEBI" id="CHEBI:37565"/>
        <label>2</label>
    </ligand>
</feature>
<keyword evidence="3 9" id="KW-0690">Ribosome biogenesis</keyword>
<name>A0A2K4ZDN5_9FIRM</name>
<feature type="binding site" evidence="9">
    <location>
        <begin position="61"/>
        <end position="65"/>
    </location>
    <ligand>
        <name>GTP</name>
        <dbReference type="ChEBI" id="CHEBI:37565"/>
        <label>1</label>
    </ligand>
</feature>
<dbReference type="GO" id="GO:0005525">
    <property type="term" value="F:GTP binding"/>
    <property type="evidence" value="ECO:0007669"/>
    <property type="project" value="UniProtKB-UniRule"/>
</dbReference>
<evidence type="ECO:0000256" key="3">
    <source>
        <dbReference type="ARBA" id="ARBA00022517"/>
    </source>
</evidence>
<dbReference type="AlphaFoldDB" id="A0A2K4ZDN5"/>
<comment type="function">
    <text evidence="8 9 11">GTPase that plays an essential role in the late steps of ribosome biogenesis.</text>
</comment>
<dbReference type="NCBIfam" id="TIGR03594">
    <property type="entry name" value="GTPase_EngA"/>
    <property type="match status" value="1"/>
</dbReference>
<feature type="binding site" evidence="9">
    <location>
        <begin position="235"/>
        <end position="239"/>
    </location>
    <ligand>
        <name>GTP</name>
        <dbReference type="ChEBI" id="CHEBI:37565"/>
        <label>2</label>
    </ligand>
</feature>
<dbReference type="Proteomes" id="UP000236311">
    <property type="component" value="Unassembled WGS sequence"/>
</dbReference>
<dbReference type="CDD" id="cd01895">
    <property type="entry name" value="EngA2"/>
    <property type="match status" value="1"/>
</dbReference>
<dbReference type="CDD" id="cd01894">
    <property type="entry name" value="EngA1"/>
    <property type="match status" value="1"/>
</dbReference>
<evidence type="ECO:0000256" key="5">
    <source>
        <dbReference type="ARBA" id="ARBA00022741"/>
    </source>
</evidence>
<keyword evidence="5 9" id="KW-0547">Nucleotide-binding</keyword>
<dbReference type="Pfam" id="PF14714">
    <property type="entry name" value="KH_dom-like"/>
    <property type="match status" value="1"/>
</dbReference>
<dbReference type="SMART" id="SM00382">
    <property type="entry name" value="AAA"/>
    <property type="match status" value="2"/>
</dbReference>
<keyword evidence="14" id="KW-1185">Reference proteome</keyword>
<dbReference type="InterPro" id="IPR005225">
    <property type="entry name" value="Small_GTP-bd"/>
</dbReference>
<dbReference type="InterPro" id="IPR016484">
    <property type="entry name" value="GTPase_Der"/>
</dbReference>
<organism evidence="13 14">
    <name type="scientific">Acetatifactor muris</name>
    <dbReference type="NCBI Taxonomy" id="879566"/>
    <lineage>
        <taxon>Bacteria</taxon>
        <taxon>Bacillati</taxon>
        <taxon>Bacillota</taxon>
        <taxon>Clostridia</taxon>
        <taxon>Lachnospirales</taxon>
        <taxon>Lachnospiraceae</taxon>
        <taxon>Acetatifactor</taxon>
    </lineage>
</organism>
<proteinExistence type="inferred from homology"/>
<dbReference type="InterPro" id="IPR031166">
    <property type="entry name" value="G_ENGA"/>
</dbReference>
<evidence type="ECO:0000256" key="10">
    <source>
        <dbReference type="PROSITE-ProRule" id="PRU01049"/>
    </source>
</evidence>
<dbReference type="InterPro" id="IPR027417">
    <property type="entry name" value="P-loop_NTPase"/>
</dbReference>
<evidence type="ECO:0000256" key="8">
    <source>
        <dbReference type="ARBA" id="ARBA00053470"/>
    </source>
</evidence>
<comment type="similarity">
    <text evidence="1 9 10 11">Belongs to the TRAFAC class TrmE-Era-EngA-EngB-Septin-like GTPase superfamily. EngA (Der) GTPase family.</text>
</comment>
<dbReference type="EMBL" id="OFSM01000005">
    <property type="protein sequence ID" value="SOY28574.1"/>
    <property type="molecule type" value="Genomic_DNA"/>
</dbReference>
<comment type="subunit">
    <text evidence="9">Associates with the 50S ribosomal subunit.</text>
</comment>
<feature type="domain" description="EngA-type G" evidence="12">
    <location>
        <begin position="182"/>
        <end position="357"/>
    </location>
</feature>
<feature type="domain" description="EngA-type G" evidence="12">
    <location>
        <begin position="8"/>
        <end position="173"/>
    </location>
</feature>
<dbReference type="PRINTS" id="PR00326">
    <property type="entry name" value="GTP1OBG"/>
</dbReference>
<evidence type="ECO:0000256" key="6">
    <source>
        <dbReference type="ARBA" id="ARBA00023134"/>
    </source>
</evidence>
<dbReference type="RefSeq" id="WP_103238653.1">
    <property type="nucleotide sequence ID" value="NZ_CANRXC010000001.1"/>
</dbReference>
<keyword evidence="4 11" id="KW-0677">Repeat</keyword>
<dbReference type="InterPro" id="IPR006073">
    <property type="entry name" value="GTP-bd"/>
</dbReference>
<feature type="binding site" evidence="9">
    <location>
        <begin position="300"/>
        <end position="303"/>
    </location>
    <ligand>
        <name>GTP</name>
        <dbReference type="ChEBI" id="CHEBI:37565"/>
        <label>2</label>
    </ligand>
</feature>
<evidence type="ECO:0000256" key="7">
    <source>
        <dbReference type="ARBA" id="ARBA00032345"/>
    </source>
</evidence>
<dbReference type="NCBIfam" id="TIGR00231">
    <property type="entry name" value="small_GTP"/>
    <property type="match status" value="2"/>
</dbReference>
<dbReference type="GO" id="GO:0042254">
    <property type="term" value="P:ribosome biogenesis"/>
    <property type="evidence" value="ECO:0007669"/>
    <property type="project" value="UniProtKB-KW"/>
</dbReference>
<dbReference type="InterPro" id="IPR015946">
    <property type="entry name" value="KH_dom-like_a/b"/>
</dbReference>
<dbReference type="InterPro" id="IPR032859">
    <property type="entry name" value="KH_dom-like"/>
</dbReference>
<evidence type="ECO:0000313" key="13">
    <source>
        <dbReference type="EMBL" id="SOY28574.1"/>
    </source>
</evidence>
<dbReference type="PANTHER" id="PTHR43834">
    <property type="entry name" value="GTPASE DER"/>
    <property type="match status" value="1"/>
</dbReference>
<feature type="binding site" evidence="9">
    <location>
        <begin position="14"/>
        <end position="21"/>
    </location>
    <ligand>
        <name>GTP</name>
        <dbReference type="ChEBI" id="CHEBI:37565"/>
        <label>1</label>
    </ligand>
</feature>
<protein>
    <recommendedName>
        <fullName evidence="2 9">GTPase Der</fullName>
    </recommendedName>
    <alternativeName>
        <fullName evidence="7 9">GTP-binding protein EngA</fullName>
    </alternativeName>
</protein>
<dbReference type="PANTHER" id="PTHR43834:SF6">
    <property type="entry name" value="GTPASE DER"/>
    <property type="match status" value="1"/>
</dbReference>
<evidence type="ECO:0000256" key="11">
    <source>
        <dbReference type="RuleBase" id="RU004481"/>
    </source>
</evidence>
<dbReference type="FunFam" id="3.30.300.20:FF:000004">
    <property type="entry name" value="GTPase Der"/>
    <property type="match status" value="1"/>
</dbReference>
<dbReference type="InterPro" id="IPR003593">
    <property type="entry name" value="AAA+_ATPase"/>
</dbReference>
<gene>
    <name evidence="9 13" type="primary">der</name>
    <name evidence="13" type="ORF">AMURIS_01284</name>
</gene>
<dbReference type="OrthoDB" id="9805918at2"/>
<sequence length="445" mass="50085">MAKRKRKPIVAVVGRPNVGKSTLFNALAGQRISIVQDTPGITRDRIYADVTWLDKVFTLIDTGGIEPDSRDVILAQMRAQAEIAIETADVILFLVDVKQGLVDSDAKVADMLRRSRKPVVLVVNKVDSFEKYMTDVYEFYNLGIGDPHPISAVNRLGLGDMLEDVVSHFQESGEEEEEDERPRVAIVGKPNVGKSSLINKLLGEERLIVSDIAGTTRDAVDTEIAYKGKEYVFIDTAGLRRKNKIKEELEKYMIVRAVGAVERADIVVLVIDAVEGVSEQDAKIAGIAHERGKAVIIAVNKWDAVEKDDRTIYQVTEKVRNVLSYMPYAEIIFISALTGQRLNKLFDLIDMVSENHAMRVATGVLNEIMTEAVALQQPPADKGKRLRLYYITQVAVKPPTFVIFVNDKELMHFSYTRYIENQIRETFGFRGTPLRFIIRERNEKE</sequence>